<dbReference type="EnsemblMetazoa" id="XM_008181048.1">
    <property type="protein sequence ID" value="XP_008179270.1"/>
    <property type="gene ID" value="LOC103308148"/>
</dbReference>
<keyword evidence="2" id="KW-1185">Reference proteome</keyword>
<sequence length="238" mass="27935">MDIAFKIANSIRSRSLQRRLFKLQLEENDSQYCDLILHTDVRWLSRGKFLERFQCLLPEIIEFLKSRGDNYDCLTNNTWLQNLAFLTDITAHLNTLNVQLQGKDGTIIELLSSINGFKSKLILLKSQLNESNLNNFPNLKDFFEKQKCTVAVEIYCSEVEKLYNDFKRRFKDIKKLEPYFCETAFSHMKIIKTEFRSTLSDDHLEQCLRLAVSNYSPDYDQLVNDMQCHTSTMARSTK</sequence>
<dbReference type="Proteomes" id="UP000007819">
    <property type="component" value="Chromosome X"/>
</dbReference>
<protein>
    <recommendedName>
        <fullName evidence="3">Zinc finger BED domain-containing protein 5</fullName>
    </recommendedName>
</protein>
<organism evidence="1 2">
    <name type="scientific">Acyrthosiphon pisum</name>
    <name type="common">Pea aphid</name>
    <dbReference type="NCBI Taxonomy" id="7029"/>
    <lineage>
        <taxon>Eukaryota</taxon>
        <taxon>Metazoa</taxon>
        <taxon>Ecdysozoa</taxon>
        <taxon>Arthropoda</taxon>
        <taxon>Hexapoda</taxon>
        <taxon>Insecta</taxon>
        <taxon>Pterygota</taxon>
        <taxon>Neoptera</taxon>
        <taxon>Paraneoptera</taxon>
        <taxon>Hemiptera</taxon>
        <taxon>Sternorrhyncha</taxon>
        <taxon>Aphidomorpha</taxon>
        <taxon>Aphidoidea</taxon>
        <taxon>Aphididae</taxon>
        <taxon>Macrosiphini</taxon>
        <taxon>Acyrthosiphon</taxon>
    </lineage>
</organism>
<dbReference type="GeneID" id="103308148"/>
<name>A0A8R2B2G8_ACYPI</name>
<dbReference type="KEGG" id="api:103308148"/>
<reference evidence="1" key="2">
    <citation type="submission" date="2022-06" db="UniProtKB">
        <authorList>
            <consortium name="EnsemblMetazoa"/>
        </authorList>
    </citation>
    <scope>IDENTIFICATION</scope>
</reference>
<dbReference type="PANTHER" id="PTHR45913:SF21">
    <property type="entry name" value="DUF4371 DOMAIN-CONTAINING PROTEIN"/>
    <property type="match status" value="1"/>
</dbReference>
<dbReference type="OrthoDB" id="6609767at2759"/>
<accession>A0A8R2B2G8</accession>
<dbReference type="RefSeq" id="XP_008179270.1">
    <property type="nucleotide sequence ID" value="XM_008181048.1"/>
</dbReference>
<evidence type="ECO:0000313" key="1">
    <source>
        <dbReference type="EnsemblMetazoa" id="XP_008179270.1"/>
    </source>
</evidence>
<evidence type="ECO:0008006" key="3">
    <source>
        <dbReference type="Google" id="ProtNLM"/>
    </source>
</evidence>
<reference evidence="2" key="1">
    <citation type="submission" date="2010-06" db="EMBL/GenBank/DDBJ databases">
        <authorList>
            <person name="Jiang H."/>
            <person name="Abraham K."/>
            <person name="Ali S."/>
            <person name="Alsbrooks S.L."/>
            <person name="Anim B.N."/>
            <person name="Anosike U.S."/>
            <person name="Attaway T."/>
            <person name="Bandaranaike D.P."/>
            <person name="Battles P.K."/>
            <person name="Bell S.N."/>
            <person name="Bell A.V."/>
            <person name="Beltran B."/>
            <person name="Bickham C."/>
            <person name="Bustamante Y."/>
            <person name="Caleb T."/>
            <person name="Canada A."/>
            <person name="Cardenas V."/>
            <person name="Carter K."/>
            <person name="Chacko J."/>
            <person name="Chandrabose M.N."/>
            <person name="Chavez D."/>
            <person name="Chavez A."/>
            <person name="Chen L."/>
            <person name="Chu H.-S."/>
            <person name="Claassen K.J."/>
            <person name="Cockrell R."/>
            <person name="Collins M."/>
            <person name="Cooper J.A."/>
            <person name="Cree A."/>
            <person name="Curry S.M."/>
            <person name="Da Y."/>
            <person name="Dao M.D."/>
            <person name="Das B."/>
            <person name="Davila M.-L."/>
            <person name="Davy-Carroll L."/>
            <person name="Denson S."/>
            <person name="Dinh H."/>
            <person name="Ebong V.E."/>
            <person name="Edwards J.R."/>
            <person name="Egan A."/>
            <person name="El-Daye J."/>
            <person name="Escobedo L."/>
            <person name="Fernandez S."/>
            <person name="Fernando P.R."/>
            <person name="Flagg N."/>
            <person name="Forbes L.D."/>
            <person name="Fowler R.G."/>
            <person name="Fu Q."/>
            <person name="Gabisi R.A."/>
            <person name="Ganer J."/>
            <person name="Garbino Pronczuk A."/>
            <person name="Garcia R.M."/>
            <person name="Garner T."/>
            <person name="Garrett T.E."/>
            <person name="Gonzalez D.A."/>
            <person name="Hamid H."/>
            <person name="Hawkins E.S."/>
            <person name="Hirani K."/>
            <person name="Hogues M.E."/>
            <person name="Hollins B."/>
            <person name="Hsiao C.-H."/>
            <person name="Jabil R."/>
            <person name="James M.L."/>
            <person name="Jhangiani S.N."/>
            <person name="Johnson B."/>
            <person name="Johnson Q."/>
            <person name="Joshi V."/>
            <person name="Kalu J.B."/>
            <person name="Kam C."/>
            <person name="Kashfia A."/>
            <person name="Keebler J."/>
            <person name="Kisamo H."/>
            <person name="Kovar C.L."/>
            <person name="Lago L.A."/>
            <person name="Lai C.-Y."/>
            <person name="Laidlaw J."/>
            <person name="Lara F."/>
            <person name="Le T.-K."/>
            <person name="Lee S.L."/>
            <person name="Legall F.H."/>
            <person name="Lemon S.J."/>
            <person name="Lewis L.R."/>
            <person name="Li B."/>
            <person name="Liu Y."/>
            <person name="Liu Y.-S."/>
            <person name="Lopez J."/>
            <person name="Lozado R.J."/>
            <person name="Lu J."/>
            <person name="Madu R.C."/>
            <person name="Maheshwari M."/>
            <person name="Maheshwari R."/>
            <person name="Malloy K."/>
            <person name="Martinez E."/>
            <person name="Mathew T."/>
            <person name="Mercado I.C."/>
            <person name="Mercado C."/>
            <person name="Meyer B."/>
            <person name="Montgomery K."/>
            <person name="Morgan M.B."/>
            <person name="Munidasa M."/>
            <person name="Nazareth L.V."/>
            <person name="Nelson J."/>
            <person name="Ng B.M."/>
            <person name="Nguyen N.B."/>
            <person name="Nguyen P.Q."/>
            <person name="Nguyen T."/>
            <person name="Obregon M."/>
            <person name="Okwuonu G.O."/>
            <person name="Onwere C.G."/>
            <person name="Orozco G."/>
            <person name="Parra A."/>
            <person name="Patel S."/>
            <person name="Patil S."/>
            <person name="Perez A."/>
            <person name="Perez Y."/>
            <person name="Pham C."/>
            <person name="Primus E.L."/>
            <person name="Pu L.-L."/>
            <person name="Puazo M."/>
            <person name="Qin X."/>
            <person name="Quiroz J.B."/>
            <person name="Reese J."/>
            <person name="Richards S."/>
            <person name="Rives C.M."/>
            <person name="Robberts R."/>
            <person name="Ruiz S.J."/>
            <person name="Ruiz M.J."/>
            <person name="Santibanez J."/>
            <person name="Schneider B.W."/>
            <person name="Sisson I."/>
            <person name="Smith M."/>
            <person name="Sodergren E."/>
            <person name="Song X.-Z."/>
            <person name="Song B.B."/>
            <person name="Summersgill H."/>
            <person name="Thelus R."/>
            <person name="Thornton R.D."/>
            <person name="Trejos Z.Y."/>
            <person name="Usmani K."/>
            <person name="Vattathil S."/>
            <person name="Villasana D."/>
            <person name="Walker D.L."/>
            <person name="Wang S."/>
            <person name="Wang K."/>
            <person name="White C.S."/>
            <person name="Williams A.C."/>
            <person name="Williamson J."/>
            <person name="Wilson K."/>
            <person name="Woghiren I.O."/>
            <person name="Woodworth J.R."/>
            <person name="Worley K.C."/>
            <person name="Wright R.A."/>
            <person name="Wu W."/>
            <person name="Young L."/>
            <person name="Zhang L."/>
            <person name="Zhang J."/>
            <person name="Zhu Y."/>
            <person name="Muzny D.M."/>
            <person name="Weinstock G."/>
            <person name="Gibbs R.A."/>
        </authorList>
    </citation>
    <scope>NUCLEOTIDE SEQUENCE [LARGE SCALE GENOMIC DNA]</scope>
    <source>
        <strain evidence="2">LSR1</strain>
    </source>
</reference>
<dbReference type="AlphaFoldDB" id="A0A8R2B2G8"/>
<evidence type="ECO:0000313" key="2">
    <source>
        <dbReference type="Proteomes" id="UP000007819"/>
    </source>
</evidence>
<proteinExistence type="predicted"/>
<dbReference type="PANTHER" id="PTHR45913">
    <property type="entry name" value="EPM2A-INTERACTING PROTEIN 1"/>
    <property type="match status" value="1"/>
</dbReference>